<dbReference type="OMA" id="CEAQMES"/>
<organism evidence="11 12">
    <name type="scientific">Saprolegnia parasitica (strain CBS 223.65)</name>
    <dbReference type="NCBI Taxonomy" id="695850"/>
    <lineage>
        <taxon>Eukaryota</taxon>
        <taxon>Sar</taxon>
        <taxon>Stramenopiles</taxon>
        <taxon>Oomycota</taxon>
        <taxon>Saprolegniomycetes</taxon>
        <taxon>Saprolegniales</taxon>
        <taxon>Saprolegniaceae</taxon>
        <taxon>Saprolegnia</taxon>
    </lineage>
</organism>
<evidence type="ECO:0000313" key="11">
    <source>
        <dbReference type="EMBL" id="KDO34751.1"/>
    </source>
</evidence>
<sequence length="233" mass="26553">MTTQSAEAVRQLLRKDMQREHALHADLLQYIGLREEDLSSASQKHIRLMAQAASVLELNTTDSSAYVAAISDLREKYDALRASVSTWRRHEAKQLKRKQELHDELREMEHMLAMLDAASKERDAIENVATMDGRLKEYAGKHAVYSKEIAKLDKILADRGYFDVASSLQHHVLVSLEQECAQLEAANKEVRAKVDRFQGLPPNLEQANATLYKAQERLQQLEADFQSRVHSMV</sequence>
<evidence type="ECO:0000256" key="7">
    <source>
        <dbReference type="ARBA" id="ARBA00023054"/>
    </source>
</evidence>
<dbReference type="OrthoDB" id="79717at2759"/>
<evidence type="ECO:0000256" key="4">
    <source>
        <dbReference type="ARBA" id="ARBA00022618"/>
    </source>
</evidence>
<dbReference type="GO" id="GO:0070652">
    <property type="term" value="C:HAUS complex"/>
    <property type="evidence" value="ECO:0007669"/>
    <property type="project" value="InterPro"/>
</dbReference>
<evidence type="ECO:0000313" key="12">
    <source>
        <dbReference type="Proteomes" id="UP000030745"/>
    </source>
</evidence>
<gene>
    <name evidence="11" type="ORF">SPRG_00812</name>
</gene>
<keyword evidence="9" id="KW-0131">Cell cycle</keyword>
<dbReference type="RefSeq" id="XP_012194418.1">
    <property type="nucleotide sequence ID" value="XM_012339028.1"/>
</dbReference>
<comment type="subcellular location">
    <subcellularLocation>
        <location evidence="1">Cytoplasm</location>
        <location evidence="1">Cytoskeleton</location>
        <location evidence="1">Spindle</location>
    </subcellularLocation>
</comment>
<feature type="coiled-coil region" evidence="10">
    <location>
        <begin position="173"/>
        <end position="224"/>
    </location>
</feature>
<dbReference type="GO" id="GO:0051225">
    <property type="term" value="P:spindle assembly"/>
    <property type="evidence" value="ECO:0007669"/>
    <property type="project" value="InterPro"/>
</dbReference>
<evidence type="ECO:0000256" key="9">
    <source>
        <dbReference type="ARBA" id="ARBA00023306"/>
    </source>
</evidence>
<proteinExistence type="inferred from homology"/>
<dbReference type="GeneID" id="24123439"/>
<evidence type="ECO:0000256" key="6">
    <source>
        <dbReference type="ARBA" id="ARBA00022776"/>
    </source>
</evidence>
<keyword evidence="4" id="KW-0132">Cell division</keyword>
<dbReference type="Proteomes" id="UP000030745">
    <property type="component" value="Unassembled WGS sequence"/>
</dbReference>
<dbReference type="KEGG" id="spar:SPRG_00812"/>
<keyword evidence="3" id="KW-0963">Cytoplasm</keyword>
<name>A0A067D7Y7_SAPPC</name>
<evidence type="ECO:0000256" key="8">
    <source>
        <dbReference type="ARBA" id="ARBA00023212"/>
    </source>
</evidence>
<accession>A0A067D7Y7</accession>
<keyword evidence="8" id="KW-0206">Cytoskeleton</keyword>
<reference evidence="11 12" key="1">
    <citation type="journal article" date="2013" name="PLoS Genet.">
        <title>Distinctive expansion of potential virulence genes in the genome of the oomycete fish pathogen Saprolegnia parasitica.</title>
        <authorList>
            <person name="Jiang R.H."/>
            <person name="de Bruijn I."/>
            <person name="Haas B.J."/>
            <person name="Belmonte R."/>
            <person name="Lobach L."/>
            <person name="Christie J."/>
            <person name="van den Ackerveken G."/>
            <person name="Bottin A."/>
            <person name="Bulone V."/>
            <person name="Diaz-Moreno S.M."/>
            <person name="Dumas B."/>
            <person name="Fan L."/>
            <person name="Gaulin E."/>
            <person name="Govers F."/>
            <person name="Grenville-Briggs L.J."/>
            <person name="Horner N.R."/>
            <person name="Levin J.Z."/>
            <person name="Mammella M."/>
            <person name="Meijer H.J."/>
            <person name="Morris P."/>
            <person name="Nusbaum C."/>
            <person name="Oome S."/>
            <person name="Phillips A.J."/>
            <person name="van Rooyen D."/>
            <person name="Rzeszutek E."/>
            <person name="Saraiva M."/>
            <person name="Secombes C.J."/>
            <person name="Seidl M.F."/>
            <person name="Snel B."/>
            <person name="Stassen J.H."/>
            <person name="Sykes S."/>
            <person name="Tripathy S."/>
            <person name="van den Berg H."/>
            <person name="Vega-Arreguin J.C."/>
            <person name="Wawra S."/>
            <person name="Young S.K."/>
            <person name="Zeng Q."/>
            <person name="Dieguez-Uribeondo J."/>
            <person name="Russ C."/>
            <person name="Tyler B.M."/>
            <person name="van West P."/>
        </authorList>
    </citation>
    <scope>NUCLEOTIDE SEQUENCE [LARGE SCALE GENOMIC DNA]</scope>
    <source>
        <strain evidence="11 12">CBS 223.65</strain>
    </source>
</reference>
<dbReference type="GO" id="GO:0005819">
    <property type="term" value="C:spindle"/>
    <property type="evidence" value="ECO:0007669"/>
    <property type="project" value="UniProtKB-SubCell"/>
</dbReference>
<dbReference type="Pfam" id="PF25762">
    <property type="entry name" value="HAUS1"/>
    <property type="match status" value="1"/>
</dbReference>
<evidence type="ECO:0000256" key="3">
    <source>
        <dbReference type="ARBA" id="ARBA00022490"/>
    </source>
</evidence>
<dbReference type="VEuPathDB" id="FungiDB:SPRG_00812"/>
<keyword evidence="6" id="KW-0498">Mitosis</keyword>
<keyword evidence="7 10" id="KW-0175">Coiled coil</keyword>
<dbReference type="GO" id="GO:0005874">
    <property type="term" value="C:microtubule"/>
    <property type="evidence" value="ECO:0007669"/>
    <property type="project" value="UniProtKB-KW"/>
</dbReference>
<keyword evidence="12" id="KW-1185">Reference proteome</keyword>
<evidence type="ECO:0000256" key="2">
    <source>
        <dbReference type="ARBA" id="ARBA00005479"/>
    </source>
</evidence>
<dbReference type="PANTHER" id="PTHR31570">
    <property type="entry name" value="HAUS AUGMIN-LIKE COMPLEX SUBUNIT 1"/>
    <property type="match status" value="1"/>
</dbReference>
<dbReference type="EMBL" id="KK583190">
    <property type="protein sequence ID" value="KDO34751.1"/>
    <property type="molecule type" value="Genomic_DNA"/>
</dbReference>
<dbReference type="AlphaFoldDB" id="A0A067D7Y7"/>
<dbReference type="GO" id="GO:0005829">
    <property type="term" value="C:cytosol"/>
    <property type="evidence" value="ECO:0007669"/>
    <property type="project" value="TreeGrafter"/>
</dbReference>
<evidence type="ECO:0000256" key="1">
    <source>
        <dbReference type="ARBA" id="ARBA00004186"/>
    </source>
</evidence>
<evidence type="ECO:0000256" key="5">
    <source>
        <dbReference type="ARBA" id="ARBA00022701"/>
    </source>
</evidence>
<keyword evidence="5" id="KW-0493">Microtubule</keyword>
<dbReference type="GO" id="GO:0051301">
    <property type="term" value="P:cell division"/>
    <property type="evidence" value="ECO:0007669"/>
    <property type="project" value="UniProtKB-KW"/>
</dbReference>
<evidence type="ECO:0000256" key="10">
    <source>
        <dbReference type="SAM" id="Coils"/>
    </source>
</evidence>
<comment type="similarity">
    <text evidence="2">Belongs to the HAUS1 family.</text>
</comment>
<dbReference type="PANTHER" id="PTHR31570:SF1">
    <property type="entry name" value="HAUS AUGMIN-LIKE COMPLEX SUBUNIT 1"/>
    <property type="match status" value="1"/>
</dbReference>
<protein>
    <submittedName>
        <fullName evidence="11">Uncharacterized protein</fullName>
    </submittedName>
</protein>
<dbReference type="InterPro" id="IPR026243">
    <property type="entry name" value="HAUS1"/>
</dbReference>